<dbReference type="Pfam" id="PF00005">
    <property type="entry name" value="ABC_tran"/>
    <property type="match status" value="1"/>
</dbReference>
<dbReference type="InterPro" id="IPR015854">
    <property type="entry name" value="ABC_transpr_LolD-like"/>
</dbReference>
<name>A0A6J4RWU9_9SPHN</name>
<dbReference type="AlphaFoldDB" id="A0A6J4RWU9"/>
<dbReference type="PROSITE" id="PS00211">
    <property type="entry name" value="ABC_TRANSPORTER_1"/>
    <property type="match status" value="1"/>
</dbReference>
<proteinExistence type="predicted"/>
<evidence type="ECO:0000256" key="1">
    <source>
        <dbReference type="ARBA" id="ARBA00022448"/>
    </source>
</evidence>
<organism evidence="5">
    <name type="scientific">uncultured Sphingomonadaceae bacterium</name>
    <dbReference type="NCBI Taxonomy" id="169976"/>
    <lineage>
        <taxon>Bacteria</taxon>
        <taxon>Pseudomonadati</taxon>
        <taxon>Pseudomonadota</taxon>
        <taxon>Alphaproteobacteria</taxon>
        <taxon>Sphingomonadales</taxon>
        <taxon>Sphingomonadaceae</taxon>
        <taxon>environmental samples</taxon>
    </lineage>
</organism>
<evidence type="ECO:0000256" key="2">
    <source>
        <dbReference type="ARBA" id="ARBA00022741"/>
    </source>
</evidence>
<evidence type="ECO:0000313" key="5">
    <source>
        <dbReference type="EMBL" id="CAA9479163.1"/>
    </source>
</evidence>
<protein>
    <submittedName>
        <fullName evidence="5">AttE component of AttEFGH ABC transport system</fullName>
    </submittedName>
</protein>
<keyword evidence="2" id="KW-0547">Nucleotide-binding</keyword>
<dbReference type="Gene3D" id="3.40.50.300">
    <property type="entry name" value="P-loop containing nucleotide triphosphate hydrolases"/>
    <property type="match status" value="1"/>
</dbReference>
<dbReference type="PROSITE" id="PS50893">
    <property type="entry name" value="ABC_TRANSPORTER_2"/>
    <property type="match status" value="1"/>
</dbReference>
<dbReference type="PANTHER" id="PTHR24220:SF659">
    <property type="entry name" value="TRANSPORTER, PUTATIVE-RELATED"/>
    <property type="match status" value="1"/>
</dbReference>
<dbReference type="GO" id="GO:0016887">
    <property type="term" value="F:ATP hydrolysis activity"/>
    <property type="evidence" value="ECO:0007669"/>
    <property type="project" value="InterPro"/>
</dbReference>
<dbReference type="GO" id="GO:0005886">
    <property type="term" value="C:plasma membrane"/>
    <property type="evidence" value="ECO:0007669"/>
    <property type="project" value="TreeGrafter"/>
</dbReference>
<accession>A0A6J4RWU9</accession>
<dbReference type="InterPro" id="IPR017871">
    <property type="entry name" value="ABC_transporter-like_CS"/>
</dbReference>
<dbReference type="InterPro" id="IPR027417">
    <property type="entry name" value="P-loop_NTPase"/>
</dbReference>
<dbReference type="InterPro" id="IPR003593">
    <property type="entry name" value="AAA+_ATPase"/>
</dbReference>
<reference evidence="5" key="1">
    <citation type="submission" date="2020-02" db="EMBL/GenBank/DDBJ databases">
        <authorList>
            <person name="Meier V. D."/>
        </authorList>
    </citation>
    <scope>NUCLEOTIDE SEQUENCE</scope>
    <source>
        <strain evidence="5">AVDCRST_MAG39</strain>
    </source>
</reference>
<evidence type="ECO:0000259" key="4">
    <source>
        <dbReference type="PROSITE" id="PS50893"/>
    </source>
</evidence>
<keyword evidence="3" id="KW-0067">ATP-binding</keyword>
<sequence>MTAPSDTSPLLRVSGLAKSVGSGRLLFAELSFALAPGELVAITGESGVGKSTLLNVIAGLDRPDRGEVIVETTELGALNEAALTRLRRDRIGFVFQAFHILPYLTLRQNVALPLALAGGERRTIEARAGALLGEVGLGDRGDSYGADLSGGELQRVAIARALVHDPALILADEPTGNLDPETAERVLALFARSVRGRDAAALIVTHSSAVAAVADRTLHLTCAGLRAA</sequence>
<evidence type="ECO:0000256" key="3">
    <source>
        <dbReference type="ARBA" id="ARBA00022840"/>
    </source>
</evidence>
<dbReference type="PANTHER" id="PTHR24220">
    <property type="entry name" value="IMPORT ATP-BINDING PROTEIN"/>
    <property type="match status" value="1"/>
</dbReference>
<dbReference type="SMART" id="SM00382">
    <property type="entry name" value="AAA"/>
    <property type="match status" value="1"/>
</dbReference>
<keyword evidence="1" id="KW-0813">Transport</keyword>
<dbReference type="EMBL" id="CADCVW010000003">
    <property type="protein sequence ID" value="CAA9479163.1"/>
    <property type="molecule type" value="Genomic_DNA"/>
</dbReference>
<dbReference type="InterPro" id="IPR017911">
    <property type="entry name" value="MacB-like_ATP-bd"/>
</dbReference>
<dbReference type="GO" id="GO:0022857">
    <property type="term" value="F:transmembrane transporter activity"/>
    <property type="evidence" value="ECO:0007669"/>
    <property type="project" value="TreeGrafter"/>
</dbReference>
<dbReference type="GO" id="GO:0005524">
    <property type="term" value="F:ATP binding"/>
    <property type="evidence" value="ECO:0007669"/>
    <property type="project" value="UniProtKB-KW"/>
</dbReference>
<dbReference type="SUPFAM" id="SSF52540">
    <property type="entry name" value="P-loop containing nucleoside triphosphate hydrolases"/>
    <property type="match status" value="1"/>
</dbReference>
<feature type="domain" description="ABC transporter" evidence="4">
    <location>
        <begin position="11"/>
        <end position="228"/>
    </location>
</feature>
<dbReference type="CDD" id="cd03255">
    <property type="entry name" value="ABC_MJ0796_LolCDE_FtsE"/>
    <property type="match status" value="1"/>
</dbReference>
<dbReference type="InterPro" id="IPR003439">
    <property type="entry name" value="ABC_transporter-like_ATP-bd"/>
</dbReference>
<gene>
    <name evidence="5" type="ORF">AVDCRST_MAG39-48</name>
</gene>